<gene>
    <name evidence="1" type="ORF">CK203_033186</name>
</gene>
<dbReference type="EMBL" id="QGNW01000687">
    <property type="protein sequence ID" value="RVW65591.1"/>
    <property type="molecule type" value="Genomic_DNA"/>
</dbReference>
<dbReference type="AlphaFoldDB" id="A0A438G051"/>
<proteinExistence type="predicted"/>
<evidence type="ECO:0000313" key="1">
    <source>
        <dbReference type="EMBL" id="RVW65591.1"/>
    </source>
</evidence>
<organism evidence="1 2">
    <name type="scientific">Vitis vinifera</name>
    <name type="common">Grape</name>
    <dbReference type="NCBI Taxonomy" id="29760"/>
    <lineage>
        <taxon>Eukaryota</taxon>
        <taxon>Viridiplantae</taxon>
        <taxon>Streptophyta</taxon>
        <taxon>Embryophyta</taxon>
        <taxon>Tracheophyta</taxon>
        <taxon>Spermatophyta</taxon>
        <taxon>Magnoliopsida</taxon>
        <taxon>eudicotyledons</taxon>
        <taxon>Gunneridae</taxon>
        <taxon>Pentapetalae</taxon>
        <taxon>rosids</taxon>
        <taxon>Vitales</taxon>
        <taxon>Vitaceae</taxon>
        <taxon>Viteae</taxon>
        <taxon>Vitis</taxon>
    </lineage>
</organism>
<comment type="caution">
    <text evidence="1">The sequence shown here is derived from an EMBL/GenBank/DDBJ whole genome shotgun (WGS) entry which is preliminary data.</text>
</comment>
<name>A0A438G051_VITVI</name>
<dbReference type="OrthoDB" id="2162994at2759"/>
<accession>A0A438G051</accession>
<reference evidence="1 2" key="1">
    <citation type="journal article" date="2018" name="PLoS Genet.">
        <title>Population sequencing reveals clonal diversity and ancestral inbreeding in the grapevine cultivar Chardonnay.</title>
        <authorList>
            <person name="Roach M.J."/>
            <person name="Johnson D.L."/>
            <person name="Bohlmann J."/>
            <person name="van Vuuren H.J."/>
            <person name="Jones S.J."/>
            <person name="Pretorius I.S."/>
            <person name="Schmidt S.A."/>
            <person name="Borneman A.R."/>
        </authorList>
    </citation>
    <scope>NUCLEOTIDE SEQUENCE [LARGE SCALE GENOMIC DNA]</scope>
    <source>
        <strain evidence="2">cv. Chardonnay</strain>
        <tissue evidence="1">Leaf</tissue>
    </source>
</reference>
<dbReference type="Proteomes" id="UP000288805">
    <property type="component" value="Unassembled WGS sequence"/>
</dbReference>
<sequence length="80" mass="8683">MSSGVYPSSFTDLHETADDLSHTLPMGIVHSSGNLDDQETLVELANASETEMDIPVDISEKMIIVDMNVGILFVELGDML</sequence>
<evidence type="ECO:0000313" key="2">
    <source>
        <dbReference type="Proteomes" id="UP000288805"/>
    </source>
</evidence>
<protein>
    <submittedName>
        <fullName evidence="1">Uncharacterized protein</fullName>
    </submittedName>
</protein>